<proteinExistence type="predicted"/>
<dbReference type="PANTHER" id="PTHR45661">
    <property type="entry name" value="SURFACE ANTIGEN"/>
    <property type="match status" value="1"/>
</dbReference>
<dbReference type="Proteomes" id="UP000183190">
    <property type="component" value="Unassembled WGS sequence"/>
</dbReference>
<dbReference type="Gene3D" id="1.10.1330.10">
    <property type="entry name" value="Dockerin domain"/>
    <property type="match status" value="1"/>
</dbReference>
<name>A0A1H6I6Q2_RUMFL</name>
<dbReference type="EMBL" id="FNWV01000001">
    <property type="protein sequence ID" value="SEH42029.1"/>
    <property type="molecule type" value="Genomic_DNA"/>
</dbReference>
<feature type="signal peptide" evidence="1">
    <location>
        <begin position="1"/>
        <end position="29"/>
    </location>
</feature>
<organism evidence="2 3">
    <name type="scientific">Ruminococcus flavefaciens</name>
    <dbReference type="NCBI Taxonomy" id="1265"/>
    <lineage>
        <taxon>Bacteria</taxon>
        <taxon>Bacillati</taxon>
        <taxon>Bacillota</taxon>
        <taxon>Clostridia</taxon>
        <taxon>Eubacteriales</taxon>
        <taxon>Oscillospiraceae</taxon>
        <taxon>Ruminococcus</taxon>
    </lineage>
</organism>
<evidence type="ECO:0000313" key="2">
    <source>
        <dbReference type="EMBL" id="SEH42029.1"/>
    </source>
</evidence>
<gene>
    <name evidence="2" type="ORF">SAMN02910265_00567</name>
</gene>
<dbReference type="Gene3D" id="3.80.10.10">
    <property type="entry name" value="Ribonuclease Inhibitor"/>
    <property type="match status" value="3"/>
</dbReference>
<dbReference type="PANTHER" id="PTHR45661:SF3">
    <property type="entry name" value="IG-LIKE DOMAIN-CONTAINING PROTEIN"/>
    <property type="match status" value="1"/>
</dbReference>
<dbReference type="SUPFAM" id="SSF52058">
    <property type="entry name" value="L domain-like"/>
    <property type="match status" value="2"/>
</dbReference>
<dbReference type="InterPro" id="IPR036439">
    <property type="entry name" value="Dockerin_dom_sf"/>
</dbReference>
<keyword evidence="1" id="KW-0732">Signal</keyword>
<evidence type="ECO:0000256" key="1">
    <source>
        <dbReference type="SAM" id="SignalP"/>
    </source>
</evidence>
<dbReference type="SUPFAM" id="SSF63446">
    <property type="entry name" value="Type I dockerin domain"/>
    <property type="match status" value="1"/>
</dbReference>
<dbReference type="Pfam" id="PF13306">
    <property type="entry name" value="LRR_5"/>
    <property type="match status" value="2"/>
</dbReference>
<dbReference type="GO" id="GO:0000272">
    <property type="term" value="P:polysaccharide catabolic process"/>
    <property type="evidence" value="ECO:0007669"/>
    <property type="project" value="InterPro"/>
</dbReference>
<evidence type="ECO:0000313" key="3">
    <source>
        <dbReference type="Proteomes" id="UP000183190"/>
    </source>
</evidence>
<sequence length="1395" mass="155202">MITKKLISLLVAATTAMTSLSLSFVPVHAETQADAADASNDSDTDINTGGILGDLMSDQFKEISNEQTEAHNSDYSIYKIEYDANMENLIVDYTAKNDSTIFIGFFNDEGTQLYTSLNVDAPAEKKTQVIAEKPEGLPEYYLIKAFMVSKFCEPLTETCTYDKCTKAVQDIISKTADQFDDKKVLRFNENDNNNFLVTKDEYEIINADGEKDVFKEQIDESRFSFENIDKIKGLSEGQTVLIYTSKNPLLFIVDSIEINGSDAIITKKSAKMEDIISLVRFDSSNYKGDLKVTYDKTDEDQFEEPEILDLDDSDKENFHPQTAENGVMRKPAPTVSSSMPKISKKVVFDFGALSIDKEKGNTEGSISAGGFIEVGFEMDMEVYYSNDTSSLRGTYREYIEAGFHEEASVTKKIGNIEVSIFPISFSITPQVHVTIEGKANFVFSNTYDMEIEDYEIKCEPRGLETSFEGSAEIEVSVGLDIGINFISSLVLHFGVEPEVGVKFAIAGTDDMNNDYTRHNCVNCFSITGSTFFRLTFHLTICGIELLNDDRRIEAEKENDIEPFSWHISDGVLYKGPCENLSHKVLLNVYEHDPESAFDSTKPMFIPSDNAKIFIELGGSLKPCSDDGGFRVVTDKDGKAAIWVKDSDLLDDSTAIVAQKKENQIGKVYTSKQWNPQFNGAATLNIYITEDNTDTLHMGLPSDENCGAVKRIIQGKDGKEEYEYYDVKFTVSETGDCIVSGSGWCSMDRLIEKLKDYNIDHLEKLSIWPGAHVRGKIGKYPVKYFEVYGGYDAALAQYENDDTFPDSFFENNPTLIEADIHGYKTIGDSAFKNCYKLEKVNAPDIVYIYSEAFKNSGIKSFDCPFSLKRIYTDAFYKCKNLTKVILNPGLEEIGFGAFDQTSIKSIILPDSLKSIGNIAFAYCNKLETIEINTTDKCAYGPEVFSGCKNLKNVILADTVKEISYGEFRECNIENIHLPKNLEKIGDFAFDGTTFGSLTLPYTVTEIGNRAFSFLNLSHLKLPSNLIKIGDYAFEESKLSVLNLPHNLQSIGEMAFEGCANLRKVNIPDSVTQIEEYAFENSGLTSINIPKGIKTIEAGVFKSTKIEDVTIPENVSEINYDAFGNYYRGTNNLQKITILNSNCKIGTDLSGELERRRSMFTNGTVVYGYKNSTAQKYVEEINSNNLTETVDGVSKKIELHFIALQNPTTTTTTTTAPVTTTTTQVTAVITNKITPEIKCIMIAVKSIETVGSTAAKLLAKDNVGFIDQKTSDKEGDVSFSYVPNKDEKWSFVFITEAVDNIITEIYGEPDNWTTVTKDITLSDVKGDANGDWDVDMSDIVLIMQALANPNKYGVNGTDPSHITENGFKYADVDGGGLTNQDALKIQLYLLNKISSLD</sequence>
<reference evidence="2 3" key="1">
    <citation type="submission" date="2016-10" db="EMBL/GenBank/DDBJ databases">
        <authorList>
            <person name="de Groot N.N."/>
        </authorList>
    </citation>
    <scope>NUCLEOTIDE SEQUENCE [LARGE SCALE GENOMIC DNA]</scope>
    <source>
        <strain evidence="2 3">YAD2003</strain>
    </source>
</reference>
<dbReference type="CDD" id="cd14256">
    <property type="entry name" value="Dockerin_I"/>
    <property type="match status" value="1"/>
</dbReference>
<dbReference type="RefSeq" id="WP_074714368.1">
    <property type="nucleotide sequence ID" value="NZ_FNWV01000001.1"/>
</dbReference>
<dbReference type="InterPro" id="IPR032675">
    <property type="entry name" value="LRR_dom_sf"/>
</dbReference>
<protein>
    <submittedName>
        <fullName evidence="2">Leucine rich repeat-containing protein</fullName>
    </submittedName>
</protein>
<dbReference type="OrthoDB" id="1814465at2"/>
<dbReference type="InterPro" id="IPR026906">
    <property type="entry name" value="LRR_5"/>
</dbReference>
<dbReference type="InterPro" id="IPR053139">
    <property type="entry name" value="Surface_bspA-like"/>
</dbReference>
<feature type="chain" id="PRO_5010260178" evidence="1">
    <location>
        <begin position="30"/>
        <end position="1395"/>
    </location>
</feature>
<accession>A0A1H6I6Q2</accession>